<comment type="caution">
    <text evidence="3">The sequence shown here is derived from an EMBL/GenBank/DDBJ whole genome shotgun (WGS) entry which is preliminary data.</text>
</comment>
<feature type="compositionally biased region" description="Basic and acidic residues" evidence="1">
    <location>
        <begin position="1"/>
        <end position="27"/>
    </location>
</feature>
<dbReference type="Pfam" id="PF00989">
    <property type="entry name" value="PAS"/>
    <property type="match status" value="1"/>
</dbReference>
<gene>
    <name evidence="3" type="ORF">S01H4_25103</name>
</gene>
<dbReference type="InterPro" id="IPR000014">
    <property type="entry name" value="PAS"/>
</dbReference>
<feature type="non-terminal residue" evidence="3">
    <location>
        <position position="230"/>
    </location>
</feature>
<dbReference type="PROSITE" id="PS50112">
    <property type="entry name" value="PAS"/>
    <property type="match status" value="2"/>
</dbReference>
<evidence type="ECO:0000313" key="3">
    <source>
        <dbReference type="EMBL" id="GAG89425.1"/>
    </source>
</evidence>
<sequence length="230" mass="26088">MRNEPDIVKILREEEGEESKGKLEKNIQKINSSEHVSDKEKHIIEDTNNNNSTTNSSSDSEKILQALINLIADPIVIVDKKGKFLECSDKVEKLTGYKKEDLLGKSFLKVPFITAKSKALLIKNLARRLLGEQVKTYEIEAVFKDGEKRPLEVHGMKVEYKGKPADVVVFRDVSIQKKAEKELETSKEKYHALITNIPDVTWTTDSKGNTTFISPNVEDIYGYSPEEIYS</sequence>
<protein>
    <recommendedName>
        <fullName evidence="2">PAS domain-containing protein</fullName>
    </recommendedName>
</protein>
<proteinExistence type="predicted"/>
<dbReference type="EMBL" id="BART01011898">
    <property type="protein sequence ID" value="GAG89425.1"/>
    <property type="molecule type" value="Genomic_DNA"/>
</dbReference>
<dbReference type="InterPro" id="IPR013767">
    <property type="entry name" value="PAS_fold"/>
</dbReference>
<accession>X1B347</accession>
<dbReference type="Gene3D" id="3.30.450.20">
    <property type="entry name" value="PAS domain"/>
    <property type="match status" value="2"/>
</dbReference>
<evidence type="ECO:0000259" key="2">
    <source>
        <dbReference type="PROSITE" id="PS50112"/>
    </source>
</evidence>
<dbReference type="InterPro" id="IPR035965">
    <property type="entry name" value="PAS-like_dom_sf"/>
</dbReference>
<dbReference type="SUPFAM" id="SSF55785">
    <property type="entry name" value="PYP-like sensor domain (PAS domain)"/>
    <property type="match status" value="2"/>
</dbReference>
<dbReference type="PANTHER" id="PTHR44757">
    <property type="entry name" value="DIGUANYLATE CYCLASE DGCP"/>
    <property type="match status" value="1"/>
</dbReference>
<feature type="compositionally biased region" description="Low complexity" evidence="1">
    <location>
        <begin position="46"/>
        <end position="58"/>
    </location>
</feature>
<dbReference type="SMART" id="SM00091">
    <property type="entry name" value="PAS"/>
    <property type="match status" value="1"/>
</dbReference>
<organism evidence="3">
    <name type="scientific">marine sediment metagenome</name>
    <dbReference type="NCBI Taxonomy" id="412755"/>
    <lineage>
        <taxon>unclassified sequences</taxon>
        <taxon>metagenomes</taxon>
        <taxon>ecological metagenomes</taxon>
    </lineage>
</organism>
<dbReference type="PANTHER" id="PTHR44757:SF2">
    <property type="entry name" value="BIOFILM ARCHITECTURE MAINTENANCE PROTEIN MBAA"/>
    <property type="match status" value="1"/>
</dbReference>
<feature type="compositionally biased region" description="Basic and acidic residues" evidence="1">
    <location>
        <begin position="35"/>
        <end position="45"/>
    </location>
</feature>
<dbReference type="InterPro" id="IPR052155">
    <property type="entry name" value="Biofilm_reg_signaling"/>
</dbReference>
<evidence type="ECO:0000256" key="1">
    <source>
        <dbReference type="SAM" id="MobiDB-lite"/>
    </source>
</evidence>
<dbReference type="GO" id="GO:0006355">
    <property type="term" value="P:regulation of DNA-templated transcription"/>
    <property type="evidence" value="ECO:0007669"/>
    <property type="project" value="InterPro"/>
</dbReference>
<feature type="region of interest" description="Disordered" evidence="1">
    <location>
        <begin position="1"/>
        <end position="58"/>
    </location>
</feature>
<feature type="domain" description="PAS" evidence="2">
    <location>
        <begin position="186"/>
        <end position="230"/>
    </location>
</feature>
<dbReference type="AlphaFoldDB" id="X1B347"/>
<dbReference type="NCBIfam" id="TIGR00229">
    <property type="entry name" value="sensory_box"/>
    <property type="match status" value="2"/>
</dbReference>
<reference evidence="3" key="1">
    <citation type="journal article" date="2014" name="Front. Microbiol.">
        <title>High frequency of phylogenetically diverse reductive dehalogenase-homologous genes in deep subseafloor sedimentary metagenomes.</title>
        <authorList>
            <person name="Kawai M."/>
            <person name="Futagami T."/>
            <person name="Toyoda A."/>
            <person name="Takaki Y."/>
            <person name="Nishi S."/>
            <person name="Hori S."/>
            <person name="Arai W."/>
            <person name="Tsubouchi T."/>
            <person name="Morono Y."/>
            <person name="Uchiyama I."/>
            <person name="Ito T."/>
            <person name="Fujiyama A."/>
            <person name="Inagaki F."/>
            <person name="Takami H."/>
        </authorList>
    </citation>
    <scope>NUCLEOTIDE SEQUENCE</scope>
    <source>
        <strain evidence="3">Expedition CK06-06</strain>
    </source>
</reference>
<feature type="domain" description="PAS" evidence="2">
    <location>
        <begin position="60"/>
        <end position="108"/>
    </location>
</feature>
<dbReference type="CDD" id="cd00130">
    <property type="entry name" value="PAS"/>
    <property type="match status" value="2"/>
</dbReference>
<name>X1B347_9ZZZZ</name>